<sequence length="262" mass="29807">MLEVLMTIGTSFPIIYKHIKAINEALMQKAPLNTTRAPYPSTISPTKETTLITMNHVNKFLLPTHVGWTEESPMIITPETERWAYVMMPRTNNRFDCATFYPIEISRGNPKLFFDKDHNLVEKYESDGDRDPIGRPALSLRNARNINFLTDTQARMQIDETDDDAVLRYTLFHPRLGQPTVVTESERVWICDKADCRQAFSNEDDLDNHACGPSRVSHRSIATTSASAPSTNPLFDEPTKYRELILTPAPAGWRPKGKRPTN</sequence>
<keyword evidence="2" id="KW-1185">Reference proteome</keyword>
<dbReference type="Proteomes" id="UP000054097">
    <property type="component" value="Unassembled WGS sequence"/>
</dbReference>
<reference evidence="2" key="2">
    <citation type="submission" date="2015-01" db="EMBL/GenBank/DDBJ databases">
        <title>Evolutionary Origins and Diversification of the Mycorrhizal Mutualists.</title>
        <authorList>
            <consortium name="DOE Joint Genome Institute"/>
            <consortium name="Mycorrhizal Genomics Consortium"/>
            <person name="Kohler A."/>
            <person name="Kuo A."/>
            <person name="Nagy L.G."/>
            <person name="Floudas D."/>
            <person name="Copeland A."/>
            <person name="Barry K.W."/>
            <person name="Cichocki N."/>
            <person name="Veneault-Fourrey C."/>
            <person name="LaButti K."/>
            <person name="Lindquist E.A."/>
            <person name="Lipzen A."/>
            <person name="Lundell T."/>
            <person name="Morin E."/>
            <person name="Murat C."/>
            <person name="Riley R."/>
            <person name="Ohm R."/>
            <person name="Sun H."/>
            <person name="Tunlid A."/>
            <person name="Henrissat B."/>
            <person name="Grigoriev I.V."/>
            <person name="Hibbett D.S."/>
            <person name="Martin F."/>
        </authorList>
    </citation>
    <scope>NUCLEOTIDE SEQUENCE [LARGE SCALE GENOMIC DNA]</scope>
    <source>
        <strain evidence="2">MAFF 305830</strain>
    </source>
</reference>
<dbReference type="HOGENOM" id="CLU_1062316_0_0_1"/>
<protein>
    <submittedName>
        <fullName evidence="1">Uncharacterized protein</fullName>
    </submittedName>
</protein>
<name>A0A0C2X833_SERVB</name>
<reference evidence="1 2" key="1">
    <citation type="submission" date="2014-04" db="EMBL/GenBank/DDBJ databases">
        <authorList>
            <consortium name="DOE Joint Genome Institute"/>
            <person name="Kuo A."/>
            <person name="Zuccaro A."/>
            <person name="Kohler A."/>
            <person name="Nagy L.G."/>
            <person name="Floudas D."/>
            <person name="Copeland A."/>
            <person name="Barry K.W."/>
            <person name="Cichocki N."/>
            <person name="Veneault-Fourrey C."/>
            <person name="LaButti K."/>
            <person name="Lindquist E.A."/>
            <person name="Lipzen A."/>
            <person name="Lundell T."/>
            <person name="Morin E."/>
            <person name="Murat C."/>
            <person name="Sun H."/>
            <person name="Tunlid A."/>
            <person name="Henrissat B."/>
            <person name="Grigoriev I.V."/>
            <person name="Hibbett D.S."/>
            <person name="Martin F."/>
            <person name="Nordberg H.P."/>
            <person name="Cantor M.N."/>
            <person name="Hua S.X."/>
        </authorList>
    </citation>
    <scope>NUCLEOTIDE SEQUENCE [LARGE SCALE GENOMIC DNA]</scope>
    <source>
        <strain evidence="1 2">MAFF 305830</strain>
    </source>
</reference>
<proteinExistence type="predicted"/>
<evidence type="ECO:0000313" key="2">
    <source>
        <dbReference type="Proteomes" id="UP000054097"/>
    </source>
</evidence>
<dbReference type="AlphaFoldDB" id="A0A0C2X833"/>
<gene>
    <name evidence="1" type="ORF">M408DRAFT_210605</name>
</gene>
<organism evidence="1 2">
    <name type="scientific">Serendipita vermifera MAFF 305830</name>
    <dbReference type="NCBI Taxonomy" id="933852"/>
    <lineage>
        <taxon>Eukaryota</taxon>
        <taxon>Fungi</taxon>
        <taxon>Dikarya</taxon>
        <taxon>Basidiomycota</taxon>
        <taxon>Agaricomycotina</taxon>
        <taxon>Agaricomycetes</taxon>
        <taxon>Sebacinales</taxon>
        <taxon>Serendipitaceae</taxon>
        <taxon>Serendipita</taxon>
    </lineage>
</organism>
<evidence type="ECO:0000313" key="1">
    <source>
        <dbReference type="EMBL" id="KIM25417.1"/>
    </source>
</evidence>
<accession>A0A0C2X833</accession>
<dbReference type="EMBL" id="KN824314">
    <property type="protein sequence ID" value="KIM25417.1"/>
    <property type="molecule type" value="Genomic_DNA"/>
</dbReference>